<feature type="region of interest" description="Disordered" evidence="1">
    <location>
        <begin position="512"/>
        <end position="538"/>
    </location>
</feature>
<feature type="region of interest" description="Disordered" evidence="1">
    <location>
        <begin position="276"/>
        <end position="321"/>
    </location>
</feature>
<feature type="compositionally biased region" description="Polar residues" evidence="1">
    <location>
        <begin position="276"/>
        <end position="287"/>
    </location>
</feature>
<feature type="region of interest" description="Disordered" evidence="1">
    <location>
        <begin position="1"/>
        <end position="42"/>
    </location>
</feature>
<evidence type="ECO:0000256" key="1">
    <source>
        <dbReference type="SAM" id="MobiDB-lite"/>
    </source>
</evidence>
<dbReference type="AlphaFoldDB" id="A0A9P6GSV6"/>
<evidence type="ECO:0000313" key="2">
    <source>
        <dbReference type="EMBL" id="KAF9741222.1"/>
    </source>
</evidence>
<feature type="region of interest" description="Disordered" evidence="1">
    <location>
        <begin position="437"/>
        <end position="460"/>
    </location>
</feature>
<organism evidence="2 3">
    <name type="scientific">Paraphaeosphaeria minitans</name>
    <dbReference type="NCBI Taxonomy" id="565426"/>
    <lineage>
        <taxon>Eukaryota</taxon>
        <taxon>Fungi</taxon>
        <taxon>Dikarya</taxon>
        <taxon>Ascomycota</taxon>
        <taxon>Pezizomycotina</taxon>
        <taxon>Dothideomycetes</taxon>
        <taxon>Pleosporomycetidae</taxon>
        <taxon>Pleosporales</taxon>
        <taxon>Massarineae</taxon>
        <taxon>Didymosphaeriaceae</taxon>
        <taxon>Paraphaeosphaeria</taxon>
    </lineage>
</organism>
<feature type="region of interest" description="Disordered" evidence="1">
    <location>
        <begin position="220"/>
        <end position="246"/>
    </location>
</feature>
<dbReference type="Proteomes" id="UP000756921">
    <property type="component" value="Unassembled WGS sequence"/>
</dbReference>
<feature type="region of interest" description="Disordered" evidence="1">
    <location>
        <begin position="748"/>
        <end position="767"/>
    </location>
</feature>
<comment type="caution">
    <text evidence="2">The sequence shown here is derived from an EMBL/GenBank/DDBJ whole genome shotgun (WGS) entry which is preliminary data.</text>
</comment>
<gene>
    <name evidence="2" type="ORF">PMIN01_00761</name>
</gene>
<reference evidence="2" key="1">
    <citation type="journal article" date="2020" name="Mol. Plant Microbe Interact.">
        <title>Genome Sequence of the Biocontrol Agent Coniothyrium minitans strain Conio (IMI 134523).</title>
        <authorList>
            <person name="Patel D."/>
            <person name="Shittu T.A."/>
            <person name="Baroncelli R."/>
            <person name="Muthumeenakshi S."/>
            <person name="Osborne T.H."/>
            <person name="Janganan T.K."/>
            <person name="Sreenivasaprasad S."/>
        </authorList>
    </citation>
    <scope>NUCLEOTIDE SEQUENCE</scope>
    <source>
        <strain evidence="2">Conio</strain>
    </source>
</reference>
<evidence type="ECO:0000313" key="3">
    <source>
        <dbReference type="Proteomes" id="UP000756921"/>
    </source>
</evidence>
<feature type="compositionally biased region" description="Basic residues" evidence="1">
    <location>
        <begin position="222"/>
        <end position="232"/>
    </location>
</feature>
<accession>A0A9P6GSV6</accession>
<dbReference type="EMBL" id="WJXW01000001">
    <property type="protein sequence ID" value="KAF9741222.1"/>
    <property type="molecule type" value="Genomic_DNA"/>
</dbReference>
<feature type="compositionally biased region" description="Low complexity" evidence="1">
    <location>
        <begin position="513"/>
        <end position="525"/>
    </location>
</feature>
<keyword evidence="3" id="KW-1185">Reference proteome</keyword>
<feature type="region of interest" description="Disordered" evidence="1">
    <location>
        <begin position="779"/>
        <end position="814"/>
    </location>
</feature>
<proteinExistence type="predicted"/>
<feature type="compositionally biased region" description="Polar residues" evidence="1">
    <location>
        <begin position="307"/>
        <end position="321"/>
    </location>
</feature>
<dbReference type="OrthoDB" id="3800943at2759"/>
<name>A0A9P6GSV6_9PLEO</name>
<protein>
    <submittedName>
        <fullName evidence="2">Uncharacterized protein</fullName>
    </submittedName>
</protein>
<sequence length="814" mass="87127">MSPPRPQSPRHNGCTDDQRQTLGLGDATPHHTVSHSRRGRVPGQHPFACYKAFFDTDSSSTSTLNGADQHGGGGTWSQHVAHVQSAPGYAEQQQDRSRPVPPSVAVRLANRSNGVPLATIVEQVSVSTLNSPGSLLGVGRFPAICAVEEAPPGHASHRHTRSLDHGALNRVQEKDQDEQTVSRLVPLTVQESPIPQIPELNLDVKPKSLKGFFRGVLTKVRSNTRSRSRSRSRSSSGTDVPMPNQWFDVRPSAQTDEIAPMKPDSQAPFPFTSAATTLLQPTPSSPHHVSGPQVVPKSKTKSLADGFTSQSHGSTSTIETQTAPVGLRLPLIPELSRLQFGDEVLPSACTVPRDAALDHVRHAATTALSRSRDELATRYTPDGAFILSDDGGSLDDFARYASRNASFCSTMSTSYSGTVLGIDLDVQPDISHPTRRSVTPVWFSPKEPGKTQKPPKPALKVEGVKPLRPRSITSSALASLLPIAAAEGIVHQNLTSPQLAFYSPSGNLIQTLSASPARTPTSSSRSRSRSESYFSGTPTTKTSYYNGANLPSAQSALSVAFANPPARPALVPLTTLPQSIAPLPEHLRHQHKYHRVERLSIGSVCDSEIALPSQAIMIANSQVLGCGGVIRPPNLDPHSGVRQYPPKRSRIGQSMSCLRTREANHLAVNTSSLLSSNSSCKRGDRTPAKEIRKKGKTLRKRRVLQMDTVPDKDVIGLGAAHALRVCFCQPYDGVGTHTAGVGCGGAATTQPGEHLDESRASPTGLRESTPNYRIVAEATTKGKRRVRRDSAVSVGAVGRQSGGGSDTRWDASLP</sequence>